<evidence type="ECO:0000256" key="1">
    <source>
        <dbReference type="SAM" id="MobiDB-lite"/>
    </source>
</evidence>
<reference evidence="2" key="1">
    <citation type="journal article" date="2015" name="PeerJ">
        <title>First genomic representation of candidate bacterial phylum KSB3 points to enhanced environmental sensing as a trigger of wastewater bulking.</title>
        <authorList>
            <person name="Sekiguchi Y."/>
            <person name="Ohashi A."/>
            <person name="Parks D.H."/>
            <person name="Yamauchi T."/>
            <person name="Tyson G.W."/>
            <person name="Hugenholtz P."/>
        </authorList>
    </citation>
    <scope>NUCLEOTIDE SEQUENCE [LARGE SCALE GENOMIC DNA]</scope>
</reference>
<feature type="region of interest" description="Disordered" evidence="1">
    <location>
        <begin position="30"/>
        <end position="74"/>
    </location>
</feature>
<dbReference type="Pfam" id="PF04351">
    <property type="entry name" value="PilP"/>
    <property type="match status" value="1"/>
</dbReference>
<dbReference type="EMBL" id="DF820465">
    <property type="protein sequence ID" value="GAK57219.1"/>
    <property type="molecule type" value="Genomic_DNA"/>
</dbReference>
<proteinExistence type="predicted"/>
<evidence type="ECO:0000313" key="2">
    <source>
        <dbReference type="EMBL" id="GAK57219.1"/>
    </source>
</evidence>
<dbReference type="eggNOG" id="COG3168">
    <property type="taxonomic scope" value="Bacteria"/>
</dbReference>
<sequence>MITKYFLKIVVSSLLVTLWGGLILLSGCKEPPPPPPPEKIEKTTPPPATAEAEENQGEAEQEKPPEYQYDPSGRREPFKTLIVEEIPEVPEVLVTPDPATVKTPLQKFDVKQLKITGIILGGLGEYARVAAPDGKSYTLLVGTLVGTHDGEVISITDNVVIVKEIYRYESGKVEEVETPLYLKPIEEEEKS</sequence>
<name>A0A081BY14_VECG1</name>
<evidence type="ECO:0000313" key="3">
    <source>
        <dbReference type="Proteomes" id="UP000030661"/>
    </source>
</evidence>
<dbReference type="AlphaFoldDB" id="A0A081BY14"/>
<protein>
    <submittedName>
        <fullName evidence="2">Pilus assembly protein, PilP-like</fullName>
    </submittedName>
</protein>
<keyword evidence="3" id="KW-1185">Reference proteome</keyword>
<accession>A0A081BY14</accession>
<dbReference type="Gene3D" id="2.30.30.830">
    <property type="match status" value="1"/>
</dbReference>
<organism evidence="2">
    <name type="scientific">Vecturithrix granuli</name>
    <dbReference type="NCBI Taxonomy" id="1499967"/>
    <lineage>
        <taxon>Bacteria</taxon>
        <taxon>Candidatus Moduliflexota</taxon>
        <taxon>Candidatus Vecturitrichia</taxon>
        <taxon>Candidatus Vecturitrichales</taxon>
        <taxon>Candidatus Vecturitrichaceae</taxon>
        <taxon>Candidatus Vecturithrix</taxon>
    </lineage>
</organism>
<dbReference type="Proteomes" id="UP000030661">
    <property type="component" value="Unassembled WGS sequence"/>
</dbReference>
<dbReference type="InterPro" id="IPR007446">
    <property type="entry name" value="PilP"/>
</dbReference>
<dbReference type="STRING" id="1499967.U27_04184"/>
<gene>
    <name evidence="2" type="ORF">U27_04184</name>
</gene>
<dbReference type="HOGENOM" id="CLU_1393929_0_0_0"/>
<dbReference type="PROSITE" id="PS51257">
    <property type="entry name" value="PROKAR_LIPOPROTEIN"/>
    <property type="match status" value="1"/>
</dbReference>